<dbReference type="Proteomes" id="UP000469385">
    <property type="component" value="Unassembled WGS sequence"/>
</dbReference>
<evidence type="ECO:0000259" key="1">
    <source>
        <dbReference type="Pfam" id="PF13468"/>
    </source>
</evidence>
<feature type="domain" description="Glyoxalase-like" evidence="1">
    <location>
        <begin position="8"/>
        <end position="197"/>
    </location>
</feature>
<dbReference type="Pfam" id="PF13468">
    <property type="entry name" value="Glyoxalase_3"/>
    <property type="match status" value="1"/>
</dbReference>
<evidence type="ECO:0000313" key="2">
    <source>
        <dbReference type="EMBL" id="MVQ32240.1"/>
    </source>
</evidence>
<reference evidence="2 3" key="1">
    <citation type="submission" date="2019-12" db="EMBL/GenBank/DDBJ databases">
        <authorList>
            <person name="Huq M.A."/>
        </authorList>
    </citation>
    <scope>NUCLEOTIDE SEQUENCE [LARGE SCALE GENOMIC DNA]</scope>
    <source>
        <strain evidence="2 3">MAH-25</strain>
    </source>
</reference>
<dbReference type="InterPro" id="IPR029068">
    <property type="entry name" value="Glyas_Bleomycin-R_OHBP_Dase"/>
</dbReference>
<organism evidence="2 3">
    <name type="scientific">Ramlibacter pinisoli</name>
    <dbReference type="NCBI Taxonomy" id="2682844"/>
    <lineage>
        <taxon>Bacteria</taxon>
        <taxon>Pseudomonadati</taxon>
        <taxon>Pseudomonadota</taxon>
        <taxon>Betaproteobacteria</taxon>
        <taxon>Burkholderiales</taxon>
        <taxon>Comamonadaceae</taxon>
        <taxon>Ramlibacter</taxon>
    </lineage>
</organism>
<proteinExistence type="predicted"/>
<sequence length="292" mass="32114">MKALARDLDHLGTAVADLDAGRRAFEKLGFRMTPRSQHRGAVEPGGPVQQFGQGNHCAMLKQGYLEVLGIFDRTLPTPAQQYLDRYEGLHIVGLQPGSIDDLRALARNGSALDAPRELGREVDVGPQALERRRVEFLNVKFRAAEFPEATFLYTQHLTRDLMWQPHLLEHPNAAQALQGAYVCAADAAGLARRLAGVLQVQPEPGTPGLIGFRFETSWLRIATPDAWERLFPGVAAPRTARPAGFSVRTASLQAVVDQLDRHAVPFQRCADGTLYVRPAQACGNVIHFTESH</sequence>
<dbReference type="SUPFAM" id="SSF54593">
    <property type="entry name" value="Glyoxalase/Bleomycin resistance protein/Dihydroxybiphenyl dioxygenase"/>
    <property type="match status" value="1"/>
</dbReference>
<keyword evidence="3" id="KW-1185">Reference proteome</keyword>
<accession>A0A6N8J1T7</accession>
<dbReference type="RefSeq" id="WP_157400216.1">
    <property type="nucleotide sequence ID" value="NZ_WSEL01000009.1"/>
</dbReference>
<dbReference type="EMBL" id="WSEL01000009">
    <property type="protein sequence ID" value="MVQ32240.1"/>
    <property type="molecule type" value="Genomic_DNA"/>
</dbReference>
<protein>
    <recommendedName>
        <fullName evidence="1">Glyoxalase-like domain-containing protein</fullName>
    </recommendedName>
</protein>
<dbReference type="InterPro" id="IPR025870">
    <property type="entry name" value="Glyoxalase-like_dom"/>
</dbReference>
<dbReference type="Gene3D" id="3.10.180.10">
    <property type="entry name" value="2,3-Dihydroxybiphenyl 1,2-Dioxygenase, domain 1"/>
    <property type="match status" value="1"/>
</dbReference>
<dbReference type="AlphaFoldDB" id="A0A6N8J1T7"/>
<name>A0A6N8J1T7_9BURK</name>
<evidence type="ECO:0000313" key="3">
    <source>
        <dbReference type="Proteomes" id="UP000469385"/>
    </source>
</evidence>
<gene>
    <name evidence="2" type="ORF">GON04_22485</name>
</gene>
<comment type="caution">
    <text evidence="2">The sequence shown here is derived from an EMBL/GenBank/DDBJ whole genome shotgun (WGS) entry which is preliminary data.</text>
</comment>